<evidence type="ECO:0000256" key="2">
    <source>
        <dbReference type="SAM" id="Phobius"/>
    </source>
</evidence>
<name>A0A9W8RCP5_9HYPO</name>
<feature type="transmembrane region" description="Helical" evidence="2">
    <location>
        <begin position="325"/>
        <end position="345"/>
    </location>
</feature>
<sequence length="418" mass="47952">MSFIGMCVKVPTVSSSTSRQAAEGVQSASPVPAESSSSSPPQAGMPAHRVPPLIRLQVDFKYQPVFRGGHGTAPEELLRVFFHQTLPPITRDFFDETGKEAQCLTMFPLGESIDRYAITKYTHARLLQALVVDPDVVAGTMQVNQISNVDEYTRKLAYKRIGDLAVKAVQGRDLQDEWLALGTWLSWKAVVRVVSKSRRKTAYDRSSAAFKCYQELETAIELDCKKLFEPGAVGNQDLYLSIAQMAIAFQIVPFYRKEREQYLKRFFRTTTRIICLASPFVSFIACVYFWNKRKQFDELGWDWAMDKWAYWDQRYQYTIYWKNSIGMLLLSLLVALINFVEYHSLRFFNKRTDRKINDLRVTQGALAAKFCVRVLKMPPEIMTTTERQTVLYSLGVNFHDETPETQRRCLDAFLAKVG</sequence>
<accession>A0A9W8RCP5</accession>
<feature type="transmembrane region" description="Helical" evidence="2">
    <location>
        <begin position="267"/>
        <end position="290"/>
    </location>
</feature>
<dbReference type="Proteomes" id="UP001152087">
    <property type="component" value="Unassembled WGS sequence"/>
</dbReference>
<keyword evidence="4" id="KW-1185">Reference proteome</keyword>
<dbReference type="AlphaFoldDB" id="A0A9W8RCP5"/>
<reference evidence="3" key="1">
    <citation type="submission" date="2022-09" db="EMBL/GenBank/DDBJ databases">
        <title>Fusarium specimens isolated from Avocado Roots.</title>
        <authorList>
            <person name="Stajich J."/>
            <person name="Roper C."/>
            <person name="Heimlech-Rivalta G."/>
        </authorList>
    </citation>
    <scope>NUCLEOTIDE SEQUENCE</scope>
    <source>
        <strain evidence="3">A02</strain>
    </source>
</reference>
<evidence type="ECO:0000256" key="1">
    <source>
        <dbReference type="SAM" id="MobiDB-lite"/>
    </source>
</evidence>
<comment type="caution">
    <text evidence="3">The sequence shown here is derived from an EMBL/GenBank/DDBJ whole genome shotgun (WGS) entry which is preliminary data.</text>
</comment>
<gene>
    <name evidence="3" type="ORF">NW755_003181</name>
</gene>
<dbReference type="EMBL" id="JAOQAV010000005">
    <property type="protein sequence ID" value="KAJ4194427.1"/>
    <property type="molecule type" value="Genomic_DNA"/>
</dbReference>
<proteinExistence type="predicted"/>
<organism evidence="3 4">
    <name type="scientific">Fusarium falciforme</name>
    <dbReference type="NCBI Taxonomy" id="195108"/>
    <lineage>
        <taxon>Eukaryota</taxon>
        <taxon>Fungi</taxon>
        <taxon>Dikarya</taxon>
        <taxon>Ascomycota</taxon>
        <taxon>Pezizomycotina</taxon>
        <taxon>Sordariomycetes</taxon>
        <taxon>Hypocreomycetidae</taxon>
        <taxon>Hypocreales</taxon>
        <taxon>Nectriaceae</taxon>
        <taxon>Fusarium</taxon>
        <taxon>Fusarium solani species complex</taxon>
    </lineage>
</organism>
<keyword evidence="2" id="KW-0472">Membrane</keyword>
<feature type="compositionally biased region" description="Low complexity" evidence="1">
    <location>
        <begin position="27"/>
        <end position="47"/>
    </location>
</feature>
<protein>
    <submittedName>
        <fullName evidence="3">Uncharacterized protein</fullName>
    </submittedName>
</protein>
<feature type="region of interest" description="Disordered" evidence="1">
    <location>
        <begin position="18"/>
        <end position="48"/>
    </location>
</feature>
<keyword evidence="2" id="KW-1133">Transmembrane helix</keyword>
<keyword evidence="2" id="KW-0812">Transmembrane</keyword>
<evidence type="ECO:0000313" key="4">
    <source>
        <dbReference type="Proteomes" id="UP001152087"/>
    </source>
</evidence>
<evidence type="ECO:0000313" key="3">
    <source>
        <dbReference type="EMBL" id="KAJ4194427.1"/>
    </source>
</evidence>